<evidence type="ECO:0000256" key="2">
    <source>
        <dbReference type="SAM" id="SignalP"/>
    </source>
</evidence>
<name>A0ABQ3ZT62_9ACTN</name>
<dbReference type="EMBL" id="BOMN01000060">
    <property type="protein sequence ID" value="GIE21738.1"/>
    <property type="molecule type" value="Genomic_DNA"/>
</dbReference>
<feature type="chain" id="PRO_5045480894" evidence="2">
    <location>
        <begin position="24"/>
        <end position="245"/>
    </location>
</feature>
<feature type="signal peptide" evidence="2">
    <location>
        <begin position="1"/>
        <end position="23"/>
    </location>
</feature>
<reference evidence="3 4" key="1">
    <citation type="submission" date="2021-01" db="EMBL/GenBank/DDBJ databases">
        <title>Whole genome shotgun sequence of Actinoplanes humidus NBRC 14915.</title>
        <authorList>
            <person name="Komaki H."/>
            <person name="Tamura T."/>
        </authorList>
    </citation>
    <scope>NUCLEOTIDE SEQUENCE [LARGE SCALE GENOMIC DNA]</scope>
    <source>
        <strain evidence="3 4">NBRC 14915</strain>
    </source>
</reference>
<evidence type="ECO:0000313" key="3">
    <source>
        <dbReference type="EMBL" id="GIE21738.1"/>
    </source>
</evidence>
<dbReference type="Proteomes" id="UP000603200">
    <property type="component" value="Unassembled WGS sequence"/>
</dbReference>
<feature type="compositionally biased region" description="Gly residues" evidence="1">
    <location>
        <begin position="38"/>
        <end position="48"/>
    </location>
</feature>
<keyword evidence="2" id="KW-0732">Signal</keyword>
<feature type="region of interest" description="Disordered" evidence="1">
    <location>
        <begin position="26"/>
        <end position="56"/>
    </location>
</feature>
<evidence type="ECO:0000313" key="4">
    <source>
        <dbReference type="Proteomes" id="UP000603200"/>
    </source>
</evidence>
<comment type="caution">
    <text evidence="3">The sequence shown here is derived from an EMBL/GenBank/DDBJ whole genome shotgun (WGS) entry which is preliminary data.</text>
</comment>
<dbReference type="PROSITE" id="PS51257">
    <property type="entry name" value="PROKAR_LIPOPROTEIN"/>
    <property type="match status" value="1"/>
</dbReference>
<keyword evidence="4" id="KW-1185">Reference proteome</keyword>
<accession>A0ABQ3ZT62</accession>
<gene>
    <name evidence="3" type="ORF">Ahu01nite_048400</name>
</gene>
<evidence type="ECO:0000256" key="1">
    <source>
        <dbReference type="SAM" id="MobiDB-lite"/>
    </source>
</evidence>
<sequence length="245" mass="25547">MLRHSLTRGLLLAALLTGLTACTGDSDPVAEKPTVGPSAGGATGGGAVGSKAPCRTDLDEPKTGLLTVEQIWPTTTSIVNGYAAASYDAAACAALGPPLTTPQPVDCTGSFPWISAKPEQSDAIFGTTGIERSYTATVRGSDAKPAGQVVTPLEVRELALTLKGSDTAAKHPVVQAAVQCAKPVRDLPFTAYRTEIDSQDIDTPITAFLAVTSDKLIWLEFDEQGWTESAYTRVLKLAVTDATKL</sequence>
<dbReference type="RefSeq" id="WP_203838850.1">
    <property type="nucleotide sequence ID" value="NZ_BAAATV010000002.1"/>
</dbReference>
<organism evidence="3 4">
    <name type="scientific">Winogradskya humida</name>
    <dbReference type="NCBI Taxonomy" id="113566"/>
    <lineage>
        <taxon>Bacteria</taxon>
        <taxon>Bacillati</taxon>
        <taxon>Actinomycetota</taxon>
        <taxon>Actinomycetes</taxon>
        <taxon>Micromonosporales</taxon>
        <taxon>Micromonosporaceae</taxon>
        <taxon>Winogradskya</taxon>
    </lineage>
</organism>
<proteinExistence type="predicted"/>
<protein>
    <submittedName>
        <fullName evidence="3">Uncharacterized protein</fullName>
    </submittedName>
</protein>